<name>A0A0J6V7Y0_9MYCO</name>
<dbReference type="InterPro" id="IPR011008">
    <property type="entry name" value="Dimeric_a/b-barrel"/>
</dbReference>
<dbReference type="STRING" id="37916.MCHLDSM_07299"/>
<dbReference type="Gene3D" id="3.30.70.1060">
    <property type="entry name" value="Dimeric alpha+beta barrel"/>
    <property type="match status" value="1"/>
</dbReference>
<dbReference type="SUPFAM" id="SSF54909">
    <property type="entry name" value="Dimeric alpha+beta barrel"/>
    <property type="match status" value="1"/>
</dbReference>
<comment type="caution">
    <text evidence="3">The sequence shown here is derived from an EMBL/GenBank/DDBJ whole genome shotgun (WGS) entry which is preliminary data.</text>
</comment>
<sequence length="132" mass="15035">MAQDGMTWAETLQYSAEQKLLAKQLYLVFSRPVNSFDRVMEVVDEHLDYQRELESRGIMFAAGPLATTDEQHWNGEGLFVYRAESLAAAKAIADADPMHRKNARQYEIRTWLLNEGNLGIDVLLSHSAIHIK</sequence>
<evidence type="ECO:0000313" key="3">
    <source>
        <dbReference type="EMBL" id="KMO66955.1"/>
    </source>
</evidence>
<proteinExistence type="inferred from homology"/>
<evidence type="ECO:0000313" key="4">
    <source>
        <dbReference type="Proteomes" id="UP000036513"/>
    </source>
</evidence>
<feature type="domain" description="YCII-related" evidence="2">
    <location>
        <begin position="28"/>
        <end position="111"/>
    </location>
</feature>
<gene>
    <name evidence="3" type="ORF">MCHLDSM_07299</name>
</gene>
<comment type="similarity">
    <text evidence="1">Belongs to the YciI family.</text>
</comment>
<dbReference type="RefSeq" id="WP_048474281.1">
    <property type="nucleotide sequence ID" value="NZ_JYNL01000071.1"/>
</dbReference>
<evidence type="ECO:0000259" key="2">
    <source>
        <dbReference type="Pfam" id="PF03795"/>
    </source>
</evidence>
<accession>A0A0J6V7Y0</accession>
<dbReference type="PANTHER" id="PTHR37828">
    <property type="entry name" value="GSR2449 PROTEIN"/>
    <property type="match status" value="1"/>
</dbReference>
<dbReference type="AlphaFoldDB" id="A0A0J6V7Y0"/>
<evidence type="ECO:0000256" key="1">
    <source>
        <dbReference type="ARBA" id="ARBA00007689"/>
    </source>
</evidence>
<organism evidence="3 4">
    <name type="scientific">Mycolicibacterium chlorophenolicum</name>
    <dbReference type="NCBI Taxonomy" id="37916"/>
    <lineage>
        <taxon>Bacteria</taxon>
        <taxon>Bacillati</taxon>
        <taxon>Actinomycetota</taxon>
        <taxon>Actinomycetes</taxon>
        <taxon>Mycobacteriales</taxon>
        <taxon>Mycobacteriaceae</taxon>
        <taxon>Mycolicibacterium</taxon>
    </lineage>
</organism>
<dbReference type="PANTHER" id="PTHR37828:SF1">
    <property type="entry name" value="YCII-RELATED DOMAIN-CONTAINING PROTEIN"/>
    <property type="match status" value="1"/>
</dbReference>
<dbReference type="Proteomes" id="UP000036513">
    <property type="component" value="Unassembled WGS sequence"/>
</dbReference>
<protein>
    <submittedName>
        <fullName evidence="3">YciI-like protein</fullName>
    </submittedName>
</protein>
<dbReference type="InterPro" id="IPR005545">
    <property type="entry name" value="YCII"/>
</dbReference>
<dbReference type="PATRIC" id="fig|37916.4.peg.7321"/>
<keyword evidence="4" id="KW-1185">Reference proteome</keyword>
<reference evidence="3 4" key="1">
    <citation type="journal article" date="2015" name="Genome Biol. Evol.">
        <title>Characterization of Three Mycobacterium spp. with Potential Use in Bioremediation by Genome Sequencing and Comparative Genomics.</title>
        <authorList>
            <person name="Das S."/>
            <person name="Pettersson B.M."/>
            <person name="Behra P.R."/>
            <person name="Ramesh M."/>
            <person name="Dasgupta S."/>
            <person name="Bhattacharya A."/>
            <person name="Kirsebom L.A."/>
        </authorList>
    </citation>
    <scope>NUCLEOTIDE SEQUENCE [LARGE SCALE GENOMIC DNA]</scope>
    <source>
        <strain evidence="3 4">DSM 43826</strain>
    </source>
</reference>
<dbReference type="EMBL" id="JYNL01000071">
    <property type="protein sequence ID" value="KMO66955.1"/>
    <property type="molecule type" value="Genomic_DNA"/>
</dbReference>
<dbReference type="Pfam" id="PF03795">
    <property type="entry name" value="YCII"/>
    <property type="match status" value="1"/>
</dbReference>